<name>A0A6P2D5M6_9BACT</name>
<dbReference type="InterPro" id="IPR011453">
    <property type="entry name" value="DUF1559"/>
</dbReference>
<evidence type="ECO:0000256" key="1">
    <source>
        <dbReference type="SAM" id="MobiDB-lite"/>
    </source>
</evidence>
<protein>
    <recommendedName>
        <fullName evidence="2">DUF1559 domain-containing protein</fullName>
    </recommendedName>
</protein>
<dbReference type="RefSeq" id="WP_162670516.1">
    <property type="nucleotide sequence ID" value="NZ_LR593886.1"/>
</dbReference>
<sequence>MIRSRSIFGALAVCSILPFGCGKAPEPPAPSGPEAAQPVQDAHAADRAEAASRLKQIGTAISAAESVFGQYPAGIVGPKGQLGLSWRVLLLPLLGKEGSDLFRQFKQEEPWDSDHNKKLLTKMPKVYARVGSTVVDGKTHVRSFVGPQAFVLASAEAKPLLRPNLSPGIPAGTRRHTDLIDGTSNTLIVAEAPEPVEWTKPDDVPFLDDQYAKPPGAKLTPVPKLGGVFPGGFHGLMADGAVHFFPDTLAEGTLRALLTVNGGEVLEPDVSDMLHPLDALRAKLPKEVPAALADAAARKTVVANYQTLLKGMLDFHTARKYLPAGIASAKSVGLSWRVQILPFIGEQVLYQQFKLTEPWDSDANKALLEKMPKVFEAPGANAPKGHTFARTTQGTAGIVWADQDGPQPPPKVAPGQAIRGRAVGDIWDGTENTVLITEGRDAVPWTKPEELPVALPPGGPHNGAFPSRQVIVYDRSRNTPVVKAPPLGGVFPDGFHAVFGDGKVVFYKSDYPTDEIAKMLTPSSGEYPNLLHYADRIGYSIPALVSGTPFKSR</sequence>
<evidence type="ECO:0000259" key="2">
    <source>
        <dbReference type="Pfam" id="PF07596"/>
    </source>
</evidence>
<organism evidence="3 4">
    <name type="scientific">Gemmata massiliana</name>
    <dbReference type="NCBI Taxonomy" id="1210884"/>
    <lineage>
        <taxon>Bacteria</taxon>
        <taxon>Pseudomonadati</taxon>
        <taxon>Planctomycetota</taxon>
        <taxon>Planctomycetia</taxon>
        <taxon>Gemmatales</taxon>
        <taxon>Gemmataceae</taxon>
        <taxon>Gemmata</taxon>
    </lineage>
</organism>
<evidence type="ECO:0000313" key="3">
    <source>
        <dbReference type="EMBL" id="VTR96197.1"/>
    </source>
</evidence>
<dbReference type="Proteomes" id="UP000464178">
    <property type="component" value="Chromosome"/>
</dbReference>
<dbReference type="EMBL" id="LR593886">
    <property type="protein sequence ID" value="VTR96197.1"/>
    <property type="molecule type" value="Genomic_DNA"/>
</dbReference>
<dbReference type="AlphaFoldDB" id="A0A6P2D5M6"/>
<feature type="domain" description="DUF1559" evidence="2">
    <location>
        <begin position="307"/>
        <end position="443"/>
    </location>
</feature>
<dbReference type="PANTHER" id="PTHR30093">
    <property type="entry name" value="GENERAL SECRETION PATHWAY PROTEIN G"/>
    <property type="match status" value="1"/>
</dbReference>
<proteinExistence type="predicted"/>
<accession>A0A6P2D5M6</accession>
<feature type="region of interest" description="Disordered" evidence="1">
    <location>
        <begin position="25"/>
        <end position="48"/>
    </location>
</feature>
<dbReference type="PANTHER" id="PTHR30093:SF2">
    <property type="entry name" value="TYPE II SECRETION SYSTEM PROTEIN H"/>
    <property type="match status" value="1"/>
</dbReference>
<dbReference type="Pfam" id="PF07596">
    <property type="entry name" value="SBP_bac_10"/>
    <property type="match status" value="2"/>
</dbReference>
<dbReference type="KEGG" id="gms:SOIL9_15170"/>
<evidence type="ECO:0000313" key="4">
    <source>
        <dbReference type="Proteomes" id="UP000464178"/>
    </source>
</evidence>
<feature type="domain" description="DUF1559" evidence="2">
    <location>
        <begin position="44"/>
        <end position="193"/>
    </location>
</feature>
<reference evidence="3 4" key="1">
    <citation type="submission" date="2019-05" db="EMBL/GenBank/DDBJ databases">
        <authorList>
            <consortium name="Science for Life Laboratories"/>
        </authorList>
    </citation>
    <scope>NUCLEOTIDE SEQUENCE [LARGE SCALE GENOMIC DNA]</scope>
    <source>
        <strain evidence="3">Soil9</strain>
    </source>
</reference>
<keyword evidence="4" id="KW-1185">Reference proteome</keyword>
<gene>
    <name evidence="3" type="ORF">SOIL9_15170</name>
</gene>